<gene>
    <name evidence="1" type="ORF">TCIL3000_6_3420</name>
</gene>
<dbReference type="AlphaFoldDB" id="G0UNX9"/>
<proteinExistence type="predicted"/>
<dbReference type="EMBL" id="HE575319">
    <property type="protein sequence ID" value="CCC91090.1"/>
    <property type="molecule type" value="Genomic_DNA"/>
</dbReference>
<protein>
    <submittedName>
        <fullName evidence="1">Uncharacterized protein</fullName>
    </submittedName>
</protein>
<name>G0UNX9_TRYCI</name>
<reference evidence="1" key="1">
    <citation type="journal article" date="2012" name="Proc. Natl. Acad. Sci. U.S.A.">
        <title>Antigenic diversity is generated by distinct evolutionary mechanisms in African trypanosome species.</title>
        <authorList>
            <person name="Jackson A.P."/>
            <person name="Berry A."/>
            <person name="Aslett M."/>
            <person name="Allison H.C."/>
            <person name="Burton P."/>
            <person name="Vavrova-Anderson J."/>
            <person name="Brown R."/>
            <person name="Browne H."/>
            <person name="Corton N."/>
            <person name="Hauser H."/>
            <person name="Gamble J."/>
            <person name="Gilderthorp R."/>
            <person name="Marcello L."/>
            <person name="McQuillan J."/>
            <person name="Otto T.D."/>
            <person name="Quail M.A."/>
            <person name="Sanders M.J."/>
            <person name="van Tonder A."/>
            <person name="Ginger M.L."/>
            <person name="Field M.C."/>
            <person name="Barry J.D."/>
            <person name="Hertz-Fowler C."/>
            <person name="Berriman M."/>
        </authorList>
    </citation>
    <scope>NUCLEOTIDE SEQUENCE</scope>
    <source>
        <strain evidence="1">IL3000</strain>
    </source>
</reference>
<dbReference type="VEuPathDB" id="TriTrypDB:TcIL3000_6_3420"/>
<accession>G0UNX9</accession>
<sequence>MVAAPRHVYSAIVRNLTPKEVMLKAFYAMPNAGDEETVVNIKPGGTARLEQKIVEMSTYSMTAHIRRVEVEGAFLESPFDGVFSPVKEYNLEIHERGGAYHLQGSL</sequence>
<evidence type="ECO:0000313" key="1">
    <source>
        <dbReference type="EMBL" id="CCC91090.1"/>
    </source>
</evidence>
<organism evidence="1">
    <name type="scientific">Trypanosoma congolense (strain IL3000)</name>
    <dbReference type="NCBI Taxonomy" id="1068625"/>
    <lineage>
        <taxon>Eukaryota</taxon>
        <taxon>Discoba</taxon>
        <taxon>Euglenozoa</taxon>
        <taxon>Kinetoplastea</taxon>
        <taxon>Metakinetoplastina</taxon>
        <taxon>Trypanosomatida</taxon>
        <taxon>Trypanosomatidae</taxon>
        <taxon>Trypanosoma</taxon>
        <taxon>Nannomonas</taxon>
    </lineage>
</organism>